<dbReference type="GO" id="GO:0030639">
    <property type="term" value="P:polyketide biosynthetic process"/>
    <property type="evidence" value="ECO:0007669"/>
    <property type="project" value="TreeGrafter"/>
</dbReference>
<dbReference type="SUPFAM" id="SSF53901">
    <property type="entry name" value="Thiolase-like"/>
    <property type="match status" value="1"/>
</dbReference>
<evidence type="ECO:0000256" key="1">
    <source>
        <dbReference type="ARBA" id="ARBA00005531"/>
    </source>
</evidence>
<dbReference type="InterPro" id="IPR011141">
    <property type="entry name" value="Polyketide_synthase_type-III"/>
</dbReference>
<keyword evidence="8" id="KW-1185">Reference proteome</keyword>
<dbReference type="PANTHER" id="PTHR11877:SF99">
    <property type="entry name" value="1,3,6,8-TETRAHYDROXYNAPHTHALENE SYNTHASE"/>
    <property type="match status" value="1"/>
</dbReference>
<dbReference type="PANTHER" id="PTHR11877">
    <property type="entry name" value="HYDROXYMETHYLGLUTARYL-COA SYNTHASE"/>
    <property type="match status" value="1"/>
</dbReference>
<feature type="domain" description="Chalcone/stilbene synthase C-terminal" evidence="6">
    <location>
        <begin position="228"/>
        <end position="360"/>
    </location>
</feature>
<evidence type="ECO:0000256" key="2">
    <source>
        <dbReference type="ARBA" id="ARBA00022679"/>
    </source>
</evidence>
<evidence type="ECO:0000313" key="7">
    <source>
        <dbReference type="EMBL" id="SNX68206.1"/>
    </source>
</evidence>
<evidence type="ECO:0000313" key="8">
    <source>
        <dbReference type="Proteomes" id="UP000219546"/>
    </source>
</evidence>
<reference evidence="7 8" key="1">
    <citation type="submission" date="2017-08" db="EMBL/GenBank/DDBJ databases">
        <authorList>
            <person name="de Groot N.N."/>
        </authorList>
    </citation>
    <scope>NUCLEOTIDE SEQUENCE [LARGE SCALE GENOMIC DNA]</scope>
    <source>
        <strain evidence="7 8">JC228</strain>
    </source>
</reference>
<dbReference type="GO" id="GO:0016747">
    <property type="term" value="F:acyltransferase activity, transferring groups other than amino-acyl groups"/>
    <property type="evidence" value="ECO:0007669"/>
    <property type="project" value="InterPro"/>
</dbReference>
<dbReference type="Gene3D" id="3.40.47.10">
    <property type="match status" value="2"/>
</dbReference>
<evidence type="ECO:0000256" key="4">
    <source>
        <dbReference type="PIRSR" id="PIRSR000451-1"/>
    </source>
</evidence>
<dbReference type="EMBL" id="OAOP01000002">
    <property type="protein sequence ID" value="SNX68206.1"/>
    <property type="molecule type" value="Genomic_DNA"/>
</dbReference>
<organism evidence="7 8">
    <name type="scientific">Bacillus oleivorans</name>
    <dbReference type="NCBI Taxonomy" id="1448271"/>
    <lineage>
        <taxon>Bacteria</taxon>
        <taxon>Bacillati</taxon>
        <taxon>Bacillota</taxon>
        <taxon>Bacilli</taxon>
        <taxon>Bacillales</taxon>
        <taxon>Bacillaceae</taxon>
        <taxon>Bacillus</taxon>
    </lineage>
</organism>
<dbReference type="Proteomes" id="UP000219546">
    <property type="component" value="Unassembled WGS sequence"/>
</dbReference>
<dbReference type="OrthoDB" id="9786288at2"/>
<dbReference type="InterPro" id="IPR016039">
    <property type="entry name" value="Thiolase-like"/>
</dbReference>
<accession>A0A285CME4</accession>
<keyword evidence="2" id="KW-0808">Transferase</keyword>
<evidence type="ECO:0000259" key="6">
    <source>
        <dbReference type="Pfam" id="PF02797"/>
    </source>
</evidence>
<feature type="active site" description="Acyl-thioester intermediate" evidence="4">
    <location>
        <position position="144"/>
    </location>
</feature>
<dbReference type="Pfam" id="PF00195">
    <property type="entry name" value="Chal_sti_synt_N"/>
    <property type="match status" value="1"/>
</dbReference>
<dbReference type="InterPro" id="IPR012328">
    <property type="entry name" value="Chalcone/stilbene_synt_C"/>
</dbReference>
<sequence>MATILSVAEAPPPNIIWQKDAVEFAREKFGPAFKNINRLLSVFQNGQIEKRHFIKDLHWYRVNRTLSEKNDCFIEAAVDLGKQAIQDCLQNPEYLKNKVLYEDIDAIFTICTTGLATPSIEARIMNELPFSPHTKRIPIWGLGCAGGASGLSRAYEYCLAFPKAMVLVLSIELCSLTFQHDDLSKSNLIGASLFADGVACTLLAGNEVNLERYSKKQAYPRVIGVQSTLMENSLDVMGWDVKDEGLYVVFSKDIPLIVKKWLRPNVERFLNQYELAIDEINQLIVHPGGKKVLDAYGESLSLSAEKLAPSFEVLSKYGNMSSVTIFYVLNRIMRKLVKPNEWGLALALGPGFSSELLLVRWEQV</sequence>
<name>A0A285CME4_9BACI</name>
<comment type="similarity">
    <text evidence="1">Belongs to the thiolase-like superfamily. Chalcone/stilbene synthases family.</text>
</comment>
<dbReference type="PIRSF" id="PIRSF000451">
    <property type="entry name" value="PKS_III"/>
    <property type="match status" value="1"/>
</dbReference>
<feature type="domain" description="Chalcone/stilbene synthase N-terminal" evidence="5">
    <location>
        <begin position="2"/>
        <end position="203"/>
    </location>
</feature>
<dbReference type="RefSeq" id="WP_097157594.1">
    <property type="nucleotide sequence ID" value="NZ_JBEPMQ010000001.1"/>
</dbReference>
<proteinExistence type="inferred from homology"/>
<gene>
    <name evidence="7" type="ORF">SAMN05877753_102410</name>
</gene>
<evidence type="ECO:0000256" key="3">
    <source>
        <dbReference type="ARBA" id="ARBA00023315"/>
    </source>
</evidence>
<evidence type="ECO:0000259" key="5">
    <source>
        <dbReference type="Pfam" id="PF00195"/>
    </source>
</evidence>
<dbReference type="CDD" id="cd00831">
    <property type="entry name" value="CHS_like"/>
    <property type="match status" value="1"/>
</dbReference>
<keyword evidence="3" id="KW-0012">Acyltransferase</keyword>
<dbReference type="InterPro" id="IPR001099">
    <property type="entry name" value="Chalcone/stilbene_synt_N"/>
</dbReference>
<dbReference type="Pfam" id="PF02797">
    <property type="entry name" value="Chal_sti_synt_C"/>
    <property type="match status" value="1"/>
</dbReference>
<dbReference type="AlphaFoldDB" id="A0A285CME4"/>
<protein>
    <submittedName>
        <fullName evidence="7">15-methylpalmitoyl-4-hydroxy-2-pyrone synthase</fullName>
    </submittedName>
</protein>